<dbReference type="RefSeq" id="WP_340237275.1">
    <property type="nucleotide sequence ID" value="NZ_JBBEWC010000007.1"/>
</dbReference>
<gene>
    <name evidence="2" type="ORF">ACFSR2_09965</name>
</gene>
<keyword evidence="3" id="KW-1185">Reference proteome</keyword>
<feature type="transmembrane region" description="Helical" evidence="1">
    <location>
        <begin position="39"/>
        <end position="59"/>
    </location>
</feature>
<dbReference type="EMBL" id="JBHULC010000009">
    <property type="protein sequence ID" value="MFD2521210.1"/>
    <property type="molecule type" value="Genomic_DNA"/>
</dbReference>
<protein>
    <recommendedName>
        <fullName evidence="4">VWA domain-containing protein</fullName>
    </recommendedName>
</protein>
<keyword evidence="1" id="KW-0812">Transmembrane</keyword>
<name>A0ABW5J922_9BACT</name>
<accession>A0ABW5J922</accession>
<keyword evidence="1" id="KW-1133">Transmembrane helix</keyword>
<keyword evidence="1" id="KW-0472">Membrane</keyword>
<sequence>MSEEEKLHRIIREKLNNFQPDYSPDDWKKMQRKIMVDKLLRFSVPSVVVLVLGLSYYWFAANDPLPVKQEIAKQTNLNPETKTEQAELIHDSTFTKVEVQDPKEAGIEPAKTKSPIRTEIAPETNNEVSEPLTSLKVSKLTSRKVAGPAEKHADFADKDIRFLNSSAISMSDKILRVRELGKTYELTSYEALDRNAEKWKNVVIVCDMTSSMFPYTTQVFDWMMENVDNNNIKGIVFFTDCDSLGNETRGRLPGKMFMVNTKDEMKLWDTMFAAISNTENNKERAENNIEALLYAQKQFPDVDEFVMIADNSSPVKDMKNLSKVKKKTHIILCGETYERNLAFQSDYVQIAKKTHGSIHTLEDDIENPDNIKEMTVIRVGRIYFRFEKGKFYTTKLIFRP</sequence>
<dbReference type="Proteomes" id="UP001597510">
    <property type="component" value="Unassembled WGS sequence"/>
</dbReference>
<comment type="caution">
    <text evidence="2">The sequence shown here is derived from an EMBL/GenBank/DDBJ whole genome shotgun (WGS) entry which is preliminary data.</text>
</comment>
<reference evidence="3" key="1">
    <citation type="journal article" date="2019" name="Int. J. Syst. Evol. Microbiol.">
        <title>The Global Catalogue of Microorganisms (GCM) 10K type strain sequencing project: providing services to taxonomists for standard genome sequencing and annotation.</title>
        <authorList>
            <consortium name="The Broad Institute Genomics Platform"/>
            <consortium name="The Broad Institute Genome Sequencing Center for Infectious Disease"/>
            <person name="Wu L."/>
            <person name="Ma J."/>
        </authorList>
    </citation>
    <scope>NUCLEOTIDE SEQUENCE [LARGE SCALE GENOMIC DNA]</scope>
    <source>
        <strain evidence="3">KCTC 52344</strain>
    </source>
</reference>
<evidence type="ECO:0000313" key="3">
    <source>
        <dbReference type="Proteomes" id="UP001597510"/>
    </source>
</evidence>
<evidence type="ECO:0008006" key="4">
    <source>
        <dbReference type="Google" id="ProtNLM"/>
    </source>
</evidence>
<evidence type="ECO:0000256" key="1">
    <source>
        <dbReference type="SAM" id="Phobius"/>
    </source>
</evidence>
<organism evidence="2 3">
    <name type="scientific">Emticicia soli</name>
    <dbReference type="NCBI Taxonomy" id="2027878"/>
    <lineage>
        <taxon>Bacteria</taxon>
        <taxon>Pseudomonadati</taxon>
        <taxon>Bacteroidota</taxon>
        <taxon>Cytophagia</taxon>
        <taxon>Cytophagales</taxon>
        <taxon>Leadbetterellaceae</taxon>
        <taxon>Emticicia</taxon>
    </lineage>
</organism>
<evidence type="ECO:0000313" key="2">
    <source>
        <dbReference type="EMBL" id="MFD2521210.1"/>
    </source>
</evidence>
<proteinExistence type="predicted"/>